<keyword evidence="4 10" id="KW-0808">Transferase</keyword>
<feature type="domain" description="GHMP kinase N-terminal" evidence="11">
    <location>
        <begin position="67"/>
        <end position="134"/>
    </location>
</feature>
<dbReference type="InterPro" id="IPR006204">
    <property type="entry name" value="GHMP_kinase_N_dom"/>
</dbReference>
<evidence type="ECO:0000256" key="6">
    <source>
        <dbReference type="ARBA" id="ARBA00022777"/>
    </source>
</evidence>
<proteinExistence type="inferred from homology"/>
<dbReference type="Gene3D" id="3.30.70.890">
    <property type="entry name" value="GHMP kinase, C-terminal domain"/>
    <property type="match status" value="1"/>
</dbReference>
<dbReference type="PANTHER" id="PTHR43527">
    <property type="entry name" value="4-DIPHOSPHOCYTIDYL-2-C-METHYL-D-ERYTHRITOL KINASE, CHLOROPLASTIC"/>
    <property type="match status" value="1"/>
</dbReference>
<accession>A0A1H9R586</accession>
<comment type="function">
    <text evidence="10">Catalyzes the phosphorylation of the position 2 hydroxy group of 4-diphosphocytidyl-2C-methyl-D-erythritol.</text>
</comment>
<evidence type="ECO:0000259" key="12">
    <source>
        <dbReference type="Pfam" id="PF08544"/>
    </source>
</evidence>
<evidence type="ECO:0000256" key="4">
    <source>
        <dbReference type="ARBA" id="ARBA00022679"/>
    </source>
</evidence>
<keyword evidence="14" id="KW-1185">Reference proteome</keyword>
<dbReference type="GO" id="GO:0019288">
    <property type="term" value="P:isopentenyl diphosphate biosynthetic process, methylerythritol 4-phosphate pathway"/>
    <property type="evidence" value="ECO:0007669"/>
    <property type="project" value="UniProtKB-UniRule"/>
</dbReference>
<dbReference type="Pfam" id="PF08544">
    <property type="entry name" value="GHMP_kinases_C"/>
    <property type="match status" value="1"/>
</dbReference>
<comment type="similarity">
    <text evidence="1 10">Belongs to the GHMP kinase family. IspE subfamily.</text>
</comment>
<dbReference type="Gene3D" id="3.30.230.10">
    <property type="match status" value="1"/>
</dbReference>
<evidence type="ECO:0000259" key="11">
    <source>
        <dbReference type="Pfam" id="PF00288"/>
    </source>
</evidence>
<evidence type="ECO:0000313" key="13">
    <source>
        <dbReference type="EMBL" id="SER67858.1"/>
    </source>
</evidence>
<dbReference type="Proteomes" id="UP000198885">
    <property type="component" value="Unassembled WGS sequence"/>
</dbReference>
<dbReference type="InterPro" id="IPR036554">
    <property type="entry name" value="GHMP_kinase_C_sf"/>
</dbReference>
<comment type="catalytic activity">
    <reaction evidence="10">
        <text>4-CDP-2-C-methyl-D-erythritol + ATP = 4-CDP-2-C-methyl-D-erythritol 2-phosphate + ADP + H(+)</text>
        <dbReference type="Rhea" id="RHEA:18437"/>
        <dbReference type="ChEBI" id="CHEBI:15378"/>
        <dbReference type="ChEBI" id="CHEBI:30616"/>
        <dbReference type="ChEBI" id="CHEBI:57823"/>
        <dbReference type="ChEBI" id="CHEBI:57919"/>
        <dbReference type="ChEBI" id="CHEBI:456216"/>
        <dbReference type="EC" id="2.7.1.148"/>
    </reaction>
</comment>
<keyword evidence="7 10" id="KW-0067">ATP-binding</keyword>
<feature type="active site" evidence="10">
    <location>
        <position position="10"/>
    </location>
</feature>
<feature type="binding site" evidence="10">
    <location>
        <begin position="90"/>
        <end position="100"/>
    </location>
    <ligand>
        <name>ATP</name>
        <dbReference type="ChEBI" id="CHEBI:30616"/>
    </ligand>
</feature>
<evidence type="ECO:0000256" key="9">
    <source>
        <dbReference type="ARBA" id="ARBA00032554"/>
    </source>
</evidence>
<reference evidence="13 14" key="1">
    <citation type="submission" date="2016-10" db="EMBL/GenBank/DDBJ databases">
        <authorList>
            <person name="de Groot N.N."/>
        </authorList>
    </citation>
    <scope>NUCLEOTIDE SEQUENCE [LARGE SCALE GENOMIC DNA]</scope>
    <source>
        <strain evidence="13 14">DSM 23042</strain>
    </source>
</reference>
<dbReference type="OrthoDB" id="9809438at2"/>
<keyword evidence="5 10" id="KW-0547">Nucleotide-binding</keyword>
<evidence type="ECO:0000256" key="1">
    <source>
        <dbReference type="ARBA" id="ARBA00009684"/>
    </source>
</evidence>
<feature type="active site" evidence="10">
    <location>
        <position position="127"/>
    </location>
</feature>
<dbReference type="PIRSF" id="PIRSF010376">
    <property type="entry name" value="IspE"/>
    <property type="match status" value="1"/>
</dbReference>
<sequence>MAVEAAAPAKVNLTLHVTGRRADGYHLLDSLVVFADAADRVTVEPAEAWSLTVSGPMAASVPGGDDNLVLRAARMTEGPPARISLDKRLPVAAGIGGGSADAAAVLTALHRLDGRAIPDDVVTLGADVPVCLHGRPTRMSGIGETQAEVPDLPGCALVLVNPGVPVPTPAVFAALTRRENPPMPEDLPHWRDAETFARWLSTQRNDLEDVARMEAPAVGVALSRLQATDGCLLSRMSGSGATCFGLYADSVQANAAAAELAALHPDWWIVAALPLRAPG</sequence>
<evidence type="ECO:0000256" key="8">
    <source>
        <dbReference type="ARBA" id="ARBA00023229"/>
    </source>
</evidence>
<keyword evidence="8 10" id="KW-0414">Isoprene biosynthesis</keyword>
<evidence type="ECO:0000256" key="7">
    <source>
        <dbReference type="ARBA" id="ARBA00022840"/>
    </source>
</evidence>
<dbReference type="STRING" id="641238.SAMN04490244_102132"/>
<protein>
    <recommendedName>
        <fullName evidence="3 10">4-diphosphocytidyl-2-C-methyl-D-erythritol kinase</fullName>
        <shortName evidence="10">CMK</shortName>
        <ecNumber evidence="2 10">2.7.1.148</ecNumber>
    </recommendedName>
    <alternativeName>
        <fullName evidence="9 10">4-(cytidine-5'-diphospho)-2-C-methyl-D-erythritol kinase</fullName>
    </alternativeName>
</protein>
<dbReference type="InterPro" id="IPR014721">
    <property type="entry name" value="Ribsml_uS5_D2-typ_fold_subgr"/>
</dbReference>
<evidence type="ECO:0000313" key="14">
    <source>
        <dbReference type="Proteomes" id="UP000198885"/>
    </source>
</evidence>
<dbReference type="UniPathway" id="UPA00056">
    <property type="reaction ID" value="UER00094"/>
</dbReference>
<evidence type="ECO:0000256" key="3">
    <source>
        <dbReference type="ARBA" id="ARBA00017473"/>
    </source>
</evidence>
<evidence type="ECO:0000256" key="2">
    <source>
        <dbReference type="ARBA" id="ARBA00012052"/>
    </source>
</evidence>
<evidence type="ECO:0000256" key="5">
    <source>
        <dbReference type="ARBA" id="ARBA00022741"/>
    </source>
</evidence>
<dbReference type="GO" id="GO:0016114">
    <property type="term" value="P:terpenoid biosynthetic process"/>
    <property type="evidence" value="ECO:0007669"/>
    <property type="project" value="UniProtKB-UniRule"/>
</dbReference>
<comment type="pathway">
    <text evidence="10">Isoprenoid biosynthesis; isopentenyl diphosphate biosynthesis via DXP pathway; isopentenyl diphosphate from 1-deoxy-D-xylulose 5-phosphate: step 3/6.</text>
</comment>
<dbReference type="InterPro" id="IPR004424">
    <property type="entry name" value="IspE"/>
</dbReference>
<dbReference type="AlphaFoldDB" id="A0A1H9R586"/>
<dbReference type="GO" id="GO:0005524">
    <property type="term" value="F:ATP binding"/>
    <property type="evidence" value="ECO:0007669"/>
    <property type="project" value="UniProtKB-UniRule"/>
</dbReference>
<dbReference type="Pfam" id="PF00288">
    <property type="entry name" value="GHMP_kinases_N"/>
    <property type="match status" value="1"/>
</dbReference>
<dbReference type="RefSeq" id="WP_092688598.1">
    <property type="nucleotide sequence ID" value="NZ_FOGU01000002.1"/>
</dbReference>
<dbReference type="HAMAP" id="MF_00061">
    <property type="entry name" value="IspE"/>
    <property type="match status" value="1"/>
</dbReference>
<name>A0A1H9R586_9RHOB</name>
<dbReference type="EMBL" id="FOGU01000002">
    <property type="protein sequence ID" value="SER67858.1"/>
    <property type="molecule type" value="Genomic_DNA"/>
</dbReference>
<dbReference type="GO" id="GO:0050515">
    <property type="term" value="F:4-(cytidine 5'-diphospho)-2-C-methyl-D-erythritol kinase activity"/>
    <property type="evidence" value="ECO:0007669"/>
    <property type="project" value="UniProtKB-UniRule"/>
</dbReference>
<evidence type="ECO:0000256" key="10">
    <source>
        <dbReference type="HAMAP-Rule" id="MF_00061"/>
    </source>
</evidence>
<dbReference type="SUPFAM" id="SSF54211">
    <property type="entry name" value="Ribosomal protein S5 domain 2-like"/>
    <property type="match status" value="1"/>
</dbReference>
<dbReference type="InterPro" id="IPR020568">
    <property type="entry name" value="Ribosomal_Su5_D2-typ_SF"/>
</dbReference>
<dbReference type="NCBIfam" id="NF011202">
    <property type="entry name" value="PRK14608.1"/>
    <property type="match status" value="1"/>
</dbReference>
<dbReference type="SUPFAM" id="SSF55060">
    <property type="entry name" value="GHMP Kinase, C-terminal domain"/>
    <property type="match status" value="1"/>
</dbReference>
<dbReference type="PANTHER" id="PTHR43527:SF2">
    <property type="entry name" value="4-DIPHOSPHOCYTIDYL-2-C-METHYL-D-ERYTHRITOL KINASE, CHLOROPLASTIC"/>
    <property type="match status" value="1"/>
</dbReference>
<feature type="domain" description="GHMP kinase C-terminal" evidence="12">
    <location>
        <begin position="191"/>
        <end position="262"/>
    </location>
</feature>
<organism evidence="13 14">
    <name type="scientific">Tranquillimonas rosea</name>
    <dbReference type="NCBI Taxonomy" id="641238"/>
    <lineage>
        <taxon>Bacteria</taxon>
        <taxon>Pseudomonadati</taxon>
        <taxon>Pseudomonadota</taxon>
        <taxon>Alphaproteobacteria</taxon>
        <taxon>Rhodobacterales</taxon>
        <taxon>Roseobacteraceae</taxon>
        <taxon>Tranquillimonas</taxon>
    </lineage>
</organism>
<gene>
    <name evidence="10" type="primary">ispE</name>
    <name evidence="13" type="ORF">SAMN04490244_102132</name>
</gene>
<dbReference type="EC" id="2.7.1.148" evidence="2 10"/>
<dbReference type="InterPro" id="IPR013750">
    <property type="entry name" value="GHMP_kinase_C_dom"/>
</dbReference>
<dbReference type="NCBIfam" id="TIGR00154">
    <property type="entry name" value="ispE"/>
    <property type="match status" value="1"/>
</dbReference>
<keyword evidence="6 10" id="KW-0418">Kinase</keyword>